<reference evidence="2" key="2">
    <citation type="submission" date="2024-08" db="UniProtKB">
        <authorList>
            <consortium name="EnsemblMetazoa"/>
        </authorList>
    </citation>
    <scope>IDENTIFICATION</scope>
</reference>
<dbReference type="EnsemblMetazoa" id="XM_019912048.1">
    <property type="protein sequence ID" value="XP_019767607.1"/>
    <property type="gene ID" value="LOC109542712"/>
</dbReference>
<keyword evidence="1" id="KW-0472">Membrane</keyword>
<feature type="transmembrane region" description="Helical" evidence="1">
    <location>
        <begin position="160"/>
        <end position="177"/>
    </location>
</feature>
<dbReference type="Pfam" id="PF05608">
    <property type="entry name" value="RTE1"/>
    <property type="match status" value="1"/>
</dbReference>
<reference evidence="3" key="1">
    <citation type="journal article" date="2013" name="Genome Biol.">
        <title>Draft genome of the mountain pine beetle, Dendroctonus ponderosae Hopkins, a major forest pest.</title>
        <authorList>
            <person name="Keeling C.I."/>
            <person name="Yuen M.M."/>
            <person name="Liao N.Y."/>
            <person name="Docking T.R."/>
            <person name="Chan S.K."/>
            <person name="Taylor G.A."/>
            <person name="Palmquist D.L."/>
            <person name="Jackman S.D."/>
            <person name="Nguyen A."/>
            <person name="Li M."/>
            <person name="Henderson H."/>
            <person name="Janes J.K."/>
            <person name="Zhao Y."/>
            <person name="Pandoh P."/>
            <person name="Moore R."/>
            <person name="Sperling F.A."/>
            <person name="Huber D.P."/>
            <person name="Birol I."/>
            <person name="Jones S.J."/>
            <person name="Bohlmann J."/>
        </authorList>
    </citation>
    <scope>NUCLEOTIDE SEQUENCE</scope>
</reference>
<dbReference type="PANTHER" id="PTHR20921">
    <property type="entry name" value="TRANSMEMBRANE PROTEIN 222"/>
    <property type="match status" value="1"/>
</dbReference>
<name>A0AAR5Q309_DENPD</name>
<dbReference type="InterPro" id="IPR008496">
    <property type="entry name" value="TMEM222/RTE1"/>
</dbReference>
<organism evidence="2 3">
    <name type="scientific">Dendroctonus ponderosae</name>
    <name type="common">Mountain pine beetle</name>
    <dbReference type="NCBI Taxonomy" id="77166"/>
    <lineage>
        <taxon>Eukaryota</taxon>
        <taxon>Metazoa</taxon>
        <taxon>Ecdysozoa</taxon>
        <taxon>Arthropoda</taxon>
        <taxon>Hexapoda</taxon>
        <taxon>Insecta</taxon>
        <taxon>Pterygota</taxon>
        <taxon>Neoptera</taxon>
        <taxon>Endopterygota</taxon>
        <taxon>Coleoptera</taxon>
        <taxon>Polyphaga</taxon>
        <taxon>Cucujiformia</taxon>
        <taxon>Curculionidae</taxon>
        <taxon>Scolytinae</taxon>
        <taxon>Dendroctonus</taxon>
    </lineage>
</organism>
<evidence type="ECO:0000313" key="2">
    <source>
        <dbReference type="EnsemblMetazoa" id="XP_019767607.1"/>
    </source>
</evidence>
<dbReference type="Proteomes" id="UP000019118">
    <property type="component" value="Unassembled WGS sequence"/>
</dbReference>
<sequence length="178" mass="20294">MRPNNSITLSTMNFNAEYMDFERDRYPFCIVWTPIPLLTWICPIIGHMGIAMSSGIIRDFAGPYVVSEDSMAFGRPTKYWKLNANAARGGAAGWDSAVSEASDIYKTRMHNLCCDNCHSHVATALNLMHYQNSYSWNMVKLALLMAWHAQYVSLFAYLKTWLPFFLLIICVVLLTLYA</sequence>
<dbReference type="KEGG" id="dpa:109542712"/>
<evidence type="ECO:0000313" key="3">
    <source>
        <dbReference type="Proteomes" id="UP000019118"/>
    </source>
</evidence>
<evidence type="ECO:0000256" key="1">
    <source>
        <dbReference type="SAM" id="Phobius"/>
    </source>
</evidence>
<keyword evidence="3" id="KW-1185">Reference proteome</keyword>
<dbReference type="AlphaFoldDB" id="A0AAR5Q309"/>
<evidence type="ECO:0008006" key="4">
    <source>
        <dbReference type="Google" id="ProtNLM"/>
    </source>
</evidence>
<accession>A0AAR5Q309</accession>
<keyword evidence="1" id="KW-0812">Transmembrane</keyword>
<dbReference type="PANTHER" id="PTHR20921:SF0">
    <property type="entry name" value="TRANSMEMBRANE PROTEIN 222"/>
    <property type="match status" value="1"/>
</dbReference>
<keyword evidence="1" id="KW-1133">Transmembrane helix</keyword>
<dbReference type="GeneID" id="109542712"/>
<proteinExistence type="predicted"/>
<protein>
    <recommendedName>
        <fullName evidence="4">Transmembrane protein 222</fullName>
    </recommendedName>
</protein>